<sequence length="173" mass="20300">MPSKKKSVREQAAEMDKYKDDDQELLDLLDQLKTVEAPADAFRTQSQSRQRRQDRILETKFLGFVHLKAVPRSGVPGDHIKYGSLVQYREALCFWTKHVVCQRTWVPPPYRLMHLKLTKHMHKLQRLYPSVSHGNSKKTYLGLEELRQLTGYAMYENICIENSEQHQLAWCLS</sequence>
<gene>
    <name evidence="1" type="ORF">J3D65DRAFT_666663</name>
</gene>
<accession>A0ABR1M107</accession>
<dbReference type="Proteomes" id="UP001360953">
    <property type="component" value="Unassembled WGS sequence"/>
</dbReference>
<protein>
    <submittedName>
        <fullName evidence="1">Uncharacterized protein</fullName>
    </submittedName>
</protein>
<dbReference type="GeneID" id="92035847"/>
<evidence type="ECO:0000313" key="1">
    <source>
        <dbReference type="EMBL" id="KAK7540000.1"/>
    </source>
</evidence>
<reference evidence="1 2" key="1">
    <citation type="submission" date="2024-04" db="EMBL/GenBank/DDBJ databases">
        <title>Phyllosticta paracitricarpa is synonymous to the EU quarantine fungus P. citricarpa based on phylogenomic analyses.</title>
        <authorList>
            <consortium name="Lawrence Berkeley National Laboratory"/>
            <person name="Van ingen-buijs V.A."/>
            <person name="Van westerhoven A.C."/>
            <person name="Haridas S."/>
            <person name="Skiadas P."/>
            <person name="Martin F."/>
            <person name="Groenewald J.Z."/>
            <person name="Crous P.W."/>
            <person name="Seidl M.F."/>
        </authorList>
    </citation>
    <scope>NUCLEOTIDE SEQUENCE [LARGE SCALE GENOMIC DNA]</scope>
    <source>
        <strain evidence="1 2">CPC 17464</strain>
    </source>
</reference>
<comment type="caution">
    <text evidence="1">The sequence shown here is derived from an EMBL/GenBank/DDBJ whole genome shotgun (WGS) entry which is preliminary data.</text>
</comment>
<dbReference type="EMBL" id="JBBPEH010000004">
    <property type="protein sequence ID" value="KAK7540000.1"/>
    <property type="molecule type" value="Genomic_DNA"/>
</dbReference>
<dbReference type="RefSeq" id="XP_066657271.1">
    <property type="nucleotide sequence ID" value="XM_066802941.1"/>
</dbReference>
<evidence type="ECO:0000313" key="2">
    <source>
        <dbReference type="Proteomes" id="UP001360953"/>
    </source>
</evidence>
<proteinExistence type="predicted"/>
<organism evidence="1 2">
    <name type="scientific">Phyllosticta citribraziliensis</name>
    <dbReference type="NCBI Taxonomy" id="989973"/>
    <lineage>
        <taxon>Eukaryota</taxon>
        <taxon>Fungi</taxon>
        <taxon>Dikarya</taxon>
        <taxon>Ascomycota</taxon>
        <taxon>Pezizomycotina</taxon>
        <taxon>Dothideomycetes</taxon>
        <taxon>Dothideomycetes incertae sedis</taxon>
        <taxon>Botryosphaeriales</taxon>
        <taxon>Phyllostictaceae</taxon>
        <taxon>Phyllosticta</taxon>
    </lineage>
</organism>
<keyword evidence="2" id="KW-1185">Reference proteome</keyword>
<name>A0ABR1M107_9PEZI</name>